<name>A0A1W2GQ83_REIFA</name>
<feature type="binding site" evidence="19">
    <location>
        <begin position="32"/>
        <end position="34"/>
    </location>
    <ligand>
        <name>GTP</name>
        <dbReference type="ChEBI" id="CHEBI:37565"/>
    </ligand>
</feature>
<dbReference type="AlphaFoldDB" id="A0A1W2GQ83"/>
<evidence type="ECO:0000256" key="10">
    <source>
        <dbReference type="ARBA" id="ARBA00022573"/>
    </source>
</evidence>
<feature type="binding site" evidence="19">
    <location>
        <position position="78"/>
    </location>
    <ligand>
        <name>GTP</name>
        <dbReference type="ChEBI" id="CHEBI:37565"/>
    </ligand>
</feature>
<dbReference type="PANTHER" id="PTHR34848:SF1">
    <property type="entry name" value="BIFUNCTIONAL ADENOSYLCOBALAMIN BIOSYNTHESIS PROTEIN COBU"/>
    <property type="match status" value="1"/>
</dbReference>
<comment type="catalytic activity">
    <reaction evidence="2">
        <text>adenosylcob(III)inamide phosphate + GTP + H(+) = adenosylcob(III)inamide-GDP + diphosphate</text>
        <dbReference type="Rhea" id="RHEA:22712"/>
        <dbReference type="ChEBI" id="CHEBI:15378"/>
        <dbReference type="ChEBI" id="CHEBI:33019"/>
        <dbReference type="ChEBI" id="CHEBI:37565"/>
        <dbReference type="ChEBI" id="CHEBI:58502"/>
        <dbReference type="ChEBI" id="CHEBI:60487"/>
        <dbReference type="EC" id="2.7.7.62"/>
    </reaction>
</comment>
<evidence type="ECO:0000256" key="7">
    <source>
        <dbReference type="ARBA" id="ARBA00007490"/>
    </source>
</evidence>
<keyword evidence="15 19" id="KW-0342">GTP-binding</keyword>
<evidence type="ECO:0000313" key="21">
    <source>
        <dbReference type="Proteomes" id="UP000192472"/>
    </source>
</evidence>
<evidence type="ECO:0000256" key="18">
    <source>
        <dbReference type="PIRSR" id="PIRSR006135-1"/>
    </source>
</evidence>
<dbReference type="OrthoDB" id="9799422at2"/>
<dbReference type="PIRSF" id="PIRSF006135">
    <property type="entry name" value="CobU"/>
    <property type="match status" value="1"/>
</dbReference>
<dbReference type="RefSeq" id="WP_084374491.1">
    <property type="nucleotide sequence ID" value="NZ_FWYF01000005.1"/>
</dbReference>
<dbReference type="InterPro" id="IPR003203">
    <property type="entry name" value="CobU/CobP"/>
</dbReference>
<evidence type="ECO:0000256" key="13">
    <source>
        <dbReference type="ARBA" id="ARBA00022777"/>
    </source>
</evidence>
<evidence type="ECO:0000256" key="4">
    <source>
        <dbReference type="ARBA" id="ARBA00003889"/>
    </source>
</evidence>
<evidence type="ECO:0000256" key="11">
    <source>
        <dbReference type="ARBA" id="ARBA00022679"/>
    </source>
</evidence>
<feature type="active site" description="GMP-histidine intermediate" evidence="18">
    <location>
        <position position="48"/>
    </location>
</feature>
<dbReference type="Pfam" id="PF02283">
    <property type="entry name" value="CobU"/>
    <property type="match status" value="1"/>
</dbReference>
<dbReference type="STRING" id="692418.SAMN04488029_3866"/>
<comment type="similarity">
    <text evidence="7">Belongs to the CobU/CobP family.</text>
</comment>
<dbReference type="PANTHER" id="PTHR34848">
    <property type="match status" value="1"/>
</dbReference>
<evidence type="ECO:0000256" key="9">
    <source>
        <dbReference type="ARBA" id="ARBA00012523"/>
    </source>
</evidence>
<dbReference type="SUPFAM" id="SSF52540">
    <property type="entry name" value="P-loop containing nucleoside triphosphate hydrolases"/>
    <property type="match status" value="1"/>
</dbReference>
<dbReference type="GO" id="GO:0043752">
    <property type="term" value="F:adenosylcobinamide kinase activity"/>
    <property type="evidence" value="ECO:0007669"/>
    <property type="project" value="UniProtKB-EC"/>
</dbReference>
<dbReference type="InterPro" id="IPR027417">
    <property type="entry name" value="P-loop_NTPase"/>
</dbReference>
<evidence type="ECO:0000256" key="15">
    <source>
        <dbReference type="ARBA" id="ARBA00023134"/>
    </source>
</evidence>
<evidence type="ECO:0000256" key="17">
    <source>
        <dbReference type="ARBA" id="ARBA00030571"/>
    </source>
</evidence>
<dbReference type="EC" id="2.7.1.156" evidence="8"/>
<evidence type="ECO:0000256" key="16">
    <source>
        <dbReference type="ARBA" id="ARBA00029570"/>
    </source>
</evidence>
<evidence type="ECO:0000256" key="1">
    <source>
        <dbReference type="ARBA" id="ARBA00000312"/>
    </source>
</evidence>
<comment type="catalytic activity">
    <reaction evidence="1">
        <text>adenosylcob(III)inamide + ATP = adenosylcob(III)inamide phosphate + ADP + H(+)</text>
        <dbReference type="Rhea" id="RHEA:15769"/>
        <dbReference type="ChEBI" id="CHEBI:2480"/>
        <dbReference type="ChEBI" id="CHEBI:15378"/>
        <dbReference type="ChEBI" id="CHEBI:30616"/>
        <dbReference type="ChEBI" id="CHEBI:58502"/>
        <dbReference type="ChEBI" id="CHEBI:456216"/>
        <dbReference type="EC" id="2.7.1.156"/>
    </reaction>
</comment>
<gene>
    <name evidence="20" type="ORF">SAMN04488029_3866</name>
</gene>
<evidence type="ECO:0000313" key="20">
    <source>
        <dbReference type="EMBL" id="SMD38724.1"/>
    </source>
</evidence>
<keyword evidence="10" id="KW-0169">Cobalamin biosynthesis</keyword>
<dbReference type="Proteomes" id="UP000192472">
    <property type="component" value="Unassembled WGS sequence"/>
</dbReference>
<comment type="catalytic activity">
    <reaction evidence="3">
        <text>adenosylcob(III)inamide + GTP = adenosylcob(III)inamide phosphate + GDP + H(+)</text>
        <dbReference type="Rhea" id="RHEA:15765"/>
        <dbReference type="ChEBI" id="CHEBI:2480"/>
        <dbReference type="ChEBI" id="CHEBI:15378"/>
        <dbReference type="ChEBI" id="CHEBI:37565"/>
        <dbReference type="ChEBI" id="CHEBI:58189"/>
        <dbReference type="ChEBI" id="CHEBI:58502"/>
        <dbReference type="EC" id="2.7.1.156"/>
    </reaction>
</comment>
<protein>
    <recommendedName>
        <fullName evidence="16">Adenosylcobinamide kinase</fullName>
        <ecNumber evidence="8">2.7.1.156</ecNumber>
        <ecNumber evidence="9">2.7.7.62</ecNumber>
    </recommendedName>
    <alternativeName>
        <fullName evidence="17">Adenosylcobinamide-phosphate guanylyltransferase</fullName>
    </alternativeName>
</protein>
<accession>A0A1W2GQ83</accession>
<evidence type="ECO:0000256" key="6">
    <source>
        <dbReference type="ARBA" id="ARBA00005159"/>
    </source>
</evidence>
<dbReference type="GO" id="GO:0008820">
    <property type="term" value="F:cobinamide phosphate guanylyltransferase activity"/>
    <property type="evidence" value="ECO:0007669"/>
    <property type="project" value="UniProtKB-EC"/>
</dbReference>
<dbReference type="EMBL" id="FWYF01000005">
    <property type="protein sequence ID" value="SMD38724.1"/>
    <property type="molecule type" value="Genomic_DNA"/>
</dbReference>
<dbReference type="Gene3D" id="3.40.50.300">
    <property type="entry name" value="P-loop containing nucleotide triphosphate hydrolases"/>
    <property type="match status" value="1"/>
</dbReference>
<keyword evidence="14" id="KW-0067">ATP-binding</keyword>
<evidence type="ECO:0000256" key="3">
    <source>
        <dbReference type="ARBA" id="ARBA00001522"/>
    </source>
</evidence>
<evidence type="ECO:0000256" key="14">
    <source>
        <dbReference type="ARBA" id="ARBA00022840"/>
    </source>
</evidence>
<organism evidence="20 21">
    <name type="scientific">Reichenbachiella faecimaris</name>
    <dbReference type="NCBI Taxonomy" id="692418"/>
    <lineage>
        <taxon>Bacteria</taxon>
        <taxon>Pseudomonadati</taxon>
        <taxon>Bacteroidota</taxon>
        <taxon>Cytophagia</taxon>
        <taxon>Cytophagales</taxon>
        <taxon>Reichenbachiellaceae</taxon>
        <taxon>Reichenbachiella</taxon>
    </lineage>
</organism>
<evidence type="ECO:0000256" key="12">
    <source>
        <dbReference type="ARBA" id="ARBA00022741"/>
    </source>
</evidence>
<feature type="binding site" evidence="19">
    <location>
        <position position="60"/>
    </location>
    <ligand>
        <name>GTP</name>
        <dbReference type="ChEBI" id="CHEBI:37565"/>
    </ligand>
</feature>
<evidence type="ECO:0000256" key="2">
    <source>
        <dbReference type="ARBA" id="ARBA00000711"/>
    </source>
</evidence>
<dbReference type="GO" id="GO:0005525">
    <property type="term" value="F:GTP binding"/>
    <property type="evidence" value="ECO:0007669"/>
    <property type="project" value="UniProtKB-KW"/>
</dbReference>
<evidence type="ECO:0000256" key="19">
    <source>
        <dbReference type="PIRSR" id="PIRSR006135-2"/>
    </source>
</evidence>
<comment type="pathway">
    <text evidence="6">Cofactor biosynthesis; adenosylcobalamin biosynthesis; adenosylcobalamin from cob(II)yrinate a,c-diamide: step 5/7.</text>
</comment>
<proteinExistence type="inferred from homology"/>
<dbReference type="EC" id="2.7.7.62" evidence="9"/>
<evidence type="ECO:0000256" key="5">
    <source>
        <dbReference type="ARBA" id="ARBA00004692"/>
    </source>
</evidence>
<keyword evidence="12 19" id="KW-0547">Nucleotide-binding</keyword>
<keyword evidence="20" id="KW-0548">Nucleotidyltransferase</keyword>
<keyword evidence="11 20" id="KW-0808">Transferase</keyword>
<dbReference type="UniPathway" id="UPA00148">
    <property type="reaction ID" value="UER00236"/>
</dbReference>
<comment type="pathway">
    <text evidence="5">Cofactor biosynthesis; adenosylcobalamin biosynthesis; adenosylcobalamin from cob(II)yrinate a,c-diamide: step 6/7.</text>
</comment>
<keyword evidence="13 20" id="KW-0418">Kinase</keyword>
<feature type="binding site" evidence="19">
    <location>
        <begin position="7"/>
        <end position="14"/>
    </location>
    <ligand>
        <name>GTP</name>
        <dbReference type="ChEBI" id="CHEBI:37565"/>
    </ligand>
</feature>
<sequence length="167" mass="18989">MITYISGGERSGKSSFAQKMALNLSDQPIYLATAKANDSHFEERIKRHQAERDERWTNIEECFELSKVLPPNRVVVIDCITLWLSNFFSKTKANRDESLKLAKAEFDKLKNYNGHLVIISNEIGMGLHGDTQVGRDFVELQGWINQHIAEAADEAYFMVSGLPLKLK</sequence>
<keyword evidence="21" id="KW-1185">Reference proteome</keyword>
<comment type="function">
    <text evidence="4">Catalyzes ATP-dependent phosphorylation of adenosylcobinamide and addition of GMP to adenosylcobinamide phosphate.</text>
</comment>
<reference evidence="20 21" key="1">
    <citation type="submission" date="2017-04" db="EMBL/GenBank/DDBJ databases">
        <authorList>
            <person name="Afonso C.L."/>
            <person name="Miller P.J."/>
            <person name="Scott M.A."/>
            <person name="Spackman E."/>
            <person name="Goraichik I."/>
            <person name="Dimitrov K.M."/>
            <person name="Suarez D.L."/>
            <person name="Swayne D.E."/>
        </authorList>
    </citation>
    <scope>NUCLEOTIDE SEQUENCE [LARGE SCALE GENOMIC DNA]</scope>
    <source>
        <strain evidence="20 21">DSM 26133</strain>
    </source>
</reference>
<dbReference type="GO" id="GO:0005524">
    <property type="term" value="F:ATP binding"/>
    <property type="evidence" value="ECO:0007669"/>
    <property type="project" value="UniProtKB-KW"/>
</dbReference>
<dbReference type="CDD" id="cd00544">
    <property type="entry name" value="CobU"/>
    <property type="match status" value="1"/>
</dbReference>
<dbReference type="GO" id="GO:0009236">
    <property type="term" value="P:cobalamin biosynthetic process"/>
    <property type="evidence" value="ECO:0007669"/>
    <property type="project" value="UniProtKB-UniPathway"/>
</dbReference>
<evidence type="ECO:0000256" key="8">
    <source>
        <dbReference type="ARBA" id="ARBA00012016"/>
    </source>
</evidence>